<keyword evidence="7" id="KW-0862">Zinc</keyword>
<keyword evidence="7" id="KW-0479">Metal-binding</keyword>
<keyword evidence="3 9" id="KW-0812">Transmembrane</keyword>
<evidence type="ECO:0000256" key="1">
    <source>
        <dbReference type="ARBA" id="ARBA00004370"/>
    </source>
</evidence>
<dbReference type="Proteomes" id="UP001153076">
    <property type="component" value="Unassembled WGS sequence"/>
</dbReference>
<evidence type="ECO:0000256" key="6">
    <source>
        <dbReference type="ARBA" id="ARBA00023136"/>
    </source>
</evidence>
<keyword evidence="5 9" id="KW-1133">Transmembrane helix</keyword>
<evidence type="ECO:0000256" key="5">
    <source>
        <dbReference type="ARBA" id="ARBA00022989"/>
    </source>
</evidence>
<keyword evidence="6 9" id="KW-0472">Membrane</keyword>
<evidence type="ECO:0000256" key="8">
    <source>
        <dbReference type="SAM" id="MobiDB-lite"/>
    </source>
</evidence>
<dbReference type="EMBL" id="JAKOGI010003337">
    <property type="protein sequence ID" value="KAJ8420571.1"/>
    <property type="molecule type" value="Genomic_DNA"/>
</dbReference>
<protein>
    <recommendedName>
        <fullName evidence="10">CCHC-type domain-containing protein</fullName>
    </recommendedName>
</protein>
<feature type="transmembrane region" description="Helical" evidence="9">
    <location>
        <begin position="92"/>
        <end position="113"/>
    </location>
</feature>
<dbReference type="OrthoDB" id="40134at2759"/>
<organism evidence="11 12">
    <name type="scientific">Carnegiea gigantea</name>
    <dbReference type="NCBI Taxonomy" id="171969"/>
    <lineage>
        <taxon>Eukaryota</taxon>
        <taxon>Viridiplantae</taxon>
        <taxon>Streptophyta</taxon>
        <taxon>Embryophyta</taxon>
        <taxon>Tracheophyta</taxon>
        <taxon>Spermatophyta</taxon>
        <taxon>Magnoliopsida</taxon>
        <taxon>eudicotyledons</taxon>
        <taxon>Gunneridae</taxon>
        <taxon>Pentapetalae</taxon>
        <taxon>Caryophyllales</taxon>
        <taxon>Cactineae</taxon>
        <taxon>Cactaceae</taxon>
        <taxon>Cactoideae</taxon>
        <taxon>Echinocereeae</taxon>
        <taxon>Carnegiea</taxon>
    </lineage>
</organism>
<accession>A0A9Q1GJZ6</accession>
<feature type="transmembrane region" description="Helical" evidence="9">
    <location>
        <begin position="218"/>
        <end position="238"/>
    </location>
</feature>
<comment type="subcellular location">
    <subcellularLocation>
        <location evidence="1">Membrane</location>
    </subcellularLocation>
</comment>
<evidence type="ECO:0000256" key="2">
    <source>
        <dbReference type="ARBA" id="ARBA00022448"/>
    </source>
</evidence>
<keyword evidence="7" id="KW-0863">Zinc-finger</keyword>
<evidence type="ECO:0000256" key="3">
    <source>
        <dbReference type="ARBA" id="ARBA00022692"/>
    </source>
</evidence>
<dbReference type="PANTHER" id="PTHR48017">
    <property type="entry name" value="OS05G0424000 PROTEIN-RELATED"/>
    <property type="match status" value="1"/>
</dbReference>
<gene>
    <name evidence="11" type="ORF">Cgig2_025918</name>
</gene>
<evidence type="ECO:0000256" key="4">
    <source>
        <dbReference type="ARBA" id="ARBA00022970"/>
    </source>
</evidence>
<feature type="transmembrane region" description="Helical" evidence="9">
    <location>
        <begin position="52"/>
        <end position="71"/>
    </location>
</feature>
<comment type="caution">
    <text evidence="11">The sequence shown here is derived from an EMBL/GenBank/DDBJ whole genome shotgun (WGS) entry which is preliminary data.</text>
</comment>
<proteinExistence type="predicted"/>
<feature type="region of interest" description="Disordered" evidence="8">
    <location>
        <begin position="309"/>
        <end position="381"/>
    </location>
</feature>
<keyword evidence="12" id="KW-1185">Reference proteome</keyword>
<evidence type="ECO:0000256" key="7">
    <source>
        <dbReference type="PROSITE-ProRule" id="PRU00047"/>
    </source>
</evidence>
<feature type="transmembrane region" description="Helical" evidence="9">
    <location>
        <begin position="125"/>
        <end position="146"/>
    </location>
</feature>
<dbReference type="PROSITE" id="PS50158">
    <property type="entry name" value="ZF_CCHC"/>
    <property type="match status" value="1"/>
</dbReference>
<dbReference type="GO" id="GO:0008270">
    <property type="term" value="F:zinc ion binding"/>
    <property type="evidence" value="ECO:0007669"/>
    <property type="project" value="UniProtKB-KW"/>
</dbReference>
<evidence type="ECO:0000313" key="12">
    <source>
        <dbReference type="Proteomes" id="UP001153076"/>
    </source>
</evidence>
<sequence length="381" mass="42830">MYQIPDFHNMEWLSVLASIMSFAYSSIGLALSFAKVIVQEEFRLHLAAENDLVFQALGEIAFAYPNAIIVLEIQDTLRSPPPENQTMTKASLVSILITTFFYLFCGCFGHAAFGNETPGNILTGFGFYEPYWLIDFANACVVVHLVRGYQPTSIAFVEGWLADKFPNSSFVNNFYSMKLPLLPSFRANPLRICFRTTYVASTIGIAILFPYFNQVLGVLGAFSSWPLSIYFPVEMYMVQEKIDVWTTKGALVRTFSVFCLLVSILAFFGSVEGLFRLNGRVWKIQYEGLKMICFKCGRQGHREDVCAQSVAEDPHASPAAERAQVDPPHNREVDEPYGSWMLVKKPMQRRNNRQGHQPGGHNPETRQGRPGPTQATTDAEP</sequence>
<dbReference type="InterPro" id="IPR013057">
    <property type="entry name" value="AA_transpt_TM"/>
</dbReference>
<feature type="transmembrane region" description="Helical" evidence="9">
    <location>
        <begin position="250"/>
        <end position="271"/>
    </location>
</feature>
<dbReference type="AlphaFoldDB" id="A0A9Q1GJZ6"/>
<evidence type="ECO:0000259" key="10">
    <source>
        <dbReference type="PROSITE" id="PS50158"/>
    </source>
</evidence>
<dbReference type="Pfam" id="PF01490">
    <property type="entry name" value="Aa_trans"/>
    <property type="match status" value="1"/>
</dbReference>
<feature type="domain" description="CCHC-type" evidence="10">
    <location>
        <begin position="293"/>
        <end position="308"/>
    </location>
</feature>
<keyword evidence="2" id="KW-0813">Transport</keyword>
<keyword evidence="4" id="KW-0029">Amino-acid transport</keyword>
<evidence type="ECO:0000313" key="11">
    <source>
        <dbReference type="EMBL" id="KAJ8420571.1"/>
    </source>
</evidence>
<evidence type="ECO:0000256" key="9">
    <source>
        <dbReference type="SAM" id="Phobius"/>
    </source>
</evidence>
<dbReference type="GO" id="GO:0006865">
    <property type="term" value="P:amino acid transport"/>
    <property type="evidence" value="ECO:0007669"/>
    <property type="project" value="UniProtKB-KW"/>
</dbReference>
<dbReference type="InterPro" id="IPR001878">
    <property type="entry name" value="Znf_CCHC"/>
</dbReference>
<name>A0A9Q1GJZ6_9CARY</name>
<reference evidence="11" key="1">
    <citation type="submission" date="2022-04" db="EMBL/GenBank/DDBJ databases">
        <title>Carnegiea gigantea Genome sequencing and assembly v2.</title>
        <authorList>
            <person name="Copetti D."/>
            <person name="Sanderson M.J."/>
            <person name="Burquez A."/>
            <person name="Wojciechowski M.F."/>
        </authorList>
    </citation>
    <scope>NUCLEOTIDE SEQUENCE</scope>
    <source>
        <strain evidence="11">SGP5-SGP5p</strain>
        <tissue evidence="11">Aerial part</tissue>
    </source>
</reference>
<dbReference type="GO" id="GO:0016020">
    <property type="term" value="C:membrane"/>
    <property type="evidence" value="ECO:0007669"/>
    <property type="project" value="UniProtKB-SubCell"/>
</dbReference>
<dbReference type="GO" id="GO:0003676">
    <property type="term" value="F:nucleic acid binding"/>
    <property type="evidence" value="ECO:0007669"/>
    <property type="project" value="InterPro"/>
</dbReference>
<feature type="transmembrane region" description="Helical" evidence="9">
    <location>
        <begin position="12"/>
        <end position="32"/>
    </location>
</feature>